<proteinExistence type="predicted"/>
<feature type="chain" id="PRO_5043819541" evidence="4">
    <location>
        <begin position="23"/>
        <end position="343"/>
    </location>
</feature>
<name>A0AAV2PMV1_MEGNR</name>
<dbReference type="AlphaFoldDB" id="A0AAV2PMV1"/>
<organism evidence="5 6">
    <name type="scientific">Meganyctiphanes norvegica</name>
    <name type="common">Northern krill</name>
    <name type="synonym">Thysanopoda norvegica</name>
    <dbReference type="NCBI Taxonomy" id="48144"/>
    <lineage>
        <taxon>Eukaryota</taxon>
        <taxon>Metazoa</taxon>
        <taxon>Ecdysozoa</taxon>
        <taxon>Arthropoda</taxon>
        <taxon>Crustacea</taxon>
        <taxon>Multicrustacea</taxon>
        <taxon>Malacostraca</taxon>
        <taxon>Eumalacostraca</taxon>
        <taxon>Eucarida</taxon>
        <taxon>Euphausiacea</taxon>
        <taxon>Euphausiidae</taxon>
        <taxon>Meganyctiphanes</taxon>
    </lineage>
</organism>
<keyword evidence="6" id="KW-1185">Reference proteome</keyword>
<evidence type="ECO:0000256" key="1">
    <source>
        <dbReference type="ARBA" id="ARBA00022737"/>
    </source>
</evidence>
<dbReference type="Pfam" id="PF12796">
    <property type="entry name" value="Ank_2"/>
    <property type="match status" value="1"/>
</dbReference>
<dbReference type="PROSITE" id="PS50297">
    <property type="entry name" value="ANK_REP_REGION"/>
    <property type="match status" value="4"/>
</dbReference>
<evidence type="ECO:0000256" key="4">
    <source>
        <dbReference type="SAM" id="SignalP"/>
    </source>
</evidence>
<protein>
    <submittedName>
        <fullName evidence="5">Uncharacterized protein</fullName>
    </submittedName>
</protein>
<sequence>MSTRRMSSYVILLLIIVLTSQTTRESQGPALLEAAKSGDISTTEAIIASGGDVNYTDPATGFSALHWGVRKSQKRIVEILLKAGAVVDIRDNKEQTPLLFAVLMNNLELAEIFVDAGANVNVKDWHERSGLHYCAINNRVSLAHLLLDNGADIDLQDTNLETPLHITARKDDPSVAQLLRVRGADVTIINIDKRTAYEEAVEKGKMNVATFINGCVVDDMVHEDGSTWQSPDHCIMYYCHATLITSEEGLCCVVDDMVHEDGSTWQSPDHCIMYYCHATLITSEEGLCTSVTQPSSNASTELTPPWNSSVLIPVVAGVTGGASCWSLHHHCVSLGEENVKEQE</sequence>
<dbReference type="SMART" id="SM00248">
    <property type="entry name" value="ANK"/>
    <property type="match status" value="5"/>
</dbReference>
<dbReference type="SUPFAM" id="SSF48403">
    <property type="entry name" value="Ankyrin repeat"/>
    <property type="match status" value="1"/>
</dbReference>
<reference evidence="5 6" key="1">
    <citation type="submission" date="2024-05" db="EMBL/GenBank/DDBJ databases">
        <authorList>
            <person name="Wallberg A."/>
        </authorList>
    </citation>
    <scope>NUCLEOTIDE SEQUENCE [LARGE SCALE GENOMIC DNA]</scope>
</reference>
<dbReference type="Gene3D" id="1.25.40.20">
    <property type="entry name" value="Ankyrin repeat-containing domain"/>
    <property type="match status" value="2"/>
</dbReference>
<dbReference type="EMBL" id="CAXKWB010000626">
    <property type="protein sequence ID" value="CAL4061428.1"/>
    <property type="molecule type" value="Genomic_DNA"/>
</dbReference>
<keyword evidence="4" id="KW-0732">Signal</keyword>
<dbReference type="Pfam" id="PF13637">
    <property type="entry name" value="Ank_4"/>
    <property type="match status" value="1"/>
</dbReference>
<comment type="caution">
    <text evidence="5">The sequence shown here is derived from an EMBL/GenBank/DDBJ whole genome shotgun (WGS) entry which is preliminary data.</text>
</comment>
<accession>A0AAV2PMV1</accession>
<gene>
    <name evidence="5" type="ORF">MNOR_LOCUS2153</name>
</gene>
<dbReference type="Proteomes" id="UP001497623">
    <property type="component" value="Unassembled WGS sequence"/>
</dbReference>
<dbReference type="PROSITE" id="PS50088">
    <property type="entry name" value="ANK_REPEAT"/>
    <property type="match status" value="4"/>
</dbReference>
<dbReference type="SUPFAM" id="SSF57603">
    <property type="entry name" value="FnI-like domain"/>
    <property type="match status" value="2"/>
</dbReference>
<evidence type="ECO:0000256" key="2">
    <source>
        <dbReference type="ARBA" id="ARBA00023043"/>
    </source>
</evidence>
<evidence type="ECO:0000256" key="3">
    <source>
        <dbReference type="PROSITE-ProRule" id="PRU00023"/>
    </source>
</evidence>
<feature type="repeat" description="ANK" evidence="3">
    <location>
        <begin position="159"/>
        <end position="191"/>
    </location>
</feature>
<feature type="signal peptide" evidence="4">
    <location>
        <begin position="1"/>
        <end position="22"/>
    </location>
</feature>
<feature type="repeat" description="ANK" evidence="3">
    <location>
        <begin position="126"/>
        <end position="158"/>
    </location>
</feature>
<keyword evidence="2 3" id="KW-0040">ANK repeat</keyword>
<feature type="repeat" description="ANK" evidence="3">
    <location>
        <begin position="93"/>
        <end position="125"/>
    </location>
</feature>
<dbReference type="PANTHER" id="PTHR24171">
    <property type="entry name" value="ANKYRIN REPEAT DOMAIN-CONTAINING PROTEIN 39-RELATED"/>
    <property type="match status" value="1"/>
</dbReference>
<evidence type="ECO:0000313" key="5">
    <source>
        <dbReference type="EMBL" id="CAL4061428.1"/>
    </source>
</evidence>
<feature type="repeat" description="ANK" evidence="3">
    <location>
        <begin position="60"/>
        <end position="92"/>
    </location>
</feature>
<dbReference type="InterPro" id="IPR036770">
    <property type="entry name" value="Ankyrin_rpt-contain_sf"/>
</dbReference>
<evidence type="ECO:0000313" key="6">
    <source>
        <dbReference type="Proteomes" id="UP001497623"/>
    </source>
</evidence>
<keyword evidence="1" id="KW-0677">Repeat</keyword>
<dbReference type="InterPro" id="IPR002110">
    <property type="entry name" value="Ankyrin_rpt"/>
</dbReference>